<reference evidence="7 8" key="1">
    <citation type="journal article" date="2017" name="Gigascience">
        <title>Genome sequence of the small brown planthopper, Laodelphax striatellus.</title>
        <authorList>
            <person name="Zhu J."/>
            <person name="Jiang F."/>
            <person name="Wang X."/>
            <person name="Yang P."/>
            <person name="Bao Y."/>
            <person name="Zhao W."/>
            <person name="Wang W."/>
            <person name="Lu H."/>
            <person name="Wang Q."/>
            <person name="Cui N."/>
            <person name="Li J."/>
            <person name="Chen X."/>
            <person name="Luo L."/>
            <person name="Yu J."/>
            <person name="Kang L."/>
            <person name="Cui F."/>
        </authorList>
    </citation>
    <scope>NUCLEOTIDE SEQUENCE [LARGE SCALE GENOMIC DNA]</scope>
    <source>
        <strain evidence="7">Lst14</strain>
    </source>
</reference>
<keyword evidence="5" id="KW-0653">Protein transport</keyword>
<comment type="subcellular location">
    <subcellularLocation>
        <location evidence="1">Cytoplasm</location>
    </subcellularLocation>
</comment>
<dbReference type="OrthoDB" id="7862313at2759"/>
<organism evidence="7 8">
    <name type="scientific">Laodelphax striatellus</name>
    <name type="common">Small brown planthopper</name>
    <name type="synonym">Delphax striatella</name>
    <dbReference type="NCBI Taxonomy" id="195883"/>
    <lineage>
        <taxon>Eukaryota</taxon>
        <taxon>Metazoa</taxon>
        <taxon>Ecdysozoa</taxon>
        <taxon>Arthropoda</taxon>
        <taxon>Hexapoda</taxon>
        <taxon>Insecta</taxon>
        <taxon>Pterygota</taxon>
        <taxon>Neoptera</taxon>
        <taxon>Paraneoptera</taxon>
        <taxon>Hemiptera</taxon>
        <taxon>Auchenorrhyncha</taxon>
        <taxon>Fulgoroidea</taxon>
        <taxon>Delphacidae</taxon>
        <taxon>Criomorphinae</taxon>
        <taxon>Laodelphax</taxon>
    </lineage>
</organism>
<keyword evidence="8" id="KW-1185">Reference proteome</keyword>
<feature type="compositionally biased region" description="Acidic residues" evidence="6">
    <location>
        <begin position="13"/>
        <end position="25"/>
    </location>
</feature>
<dbReference type="InParanoid" id="A0A482X707"/>
<dbReference type="InterPro" id="IPR040122">
    <property type="entry name" value="Importin_beta"/>
</dbReference>
<evidence type="ECO:0000256" key="5">
    <source>
        <dbReference type="ARBA" id="ARBA00022927"/>
    </source>
</evidence>
<sequence>MAPNGDDGGGDQQQEEYFVDDEDDSTPATCANQLLDTMAMHLPPEKLLPLLLQLVEPGVTSVDPCVRKASYLCMAMVAEGCADYVRHKHLEQFLRHVCQGITEQVTPVRNAALFALGQFSEHLQVSGSEVT</sequence>
<dbReference type="Gene3D" id="1.25.10.10">
    <property type="entry name" value="Leucine-rich Repeat Variant"/>
    <property type="match status" value="1"/>
</dbReference>
<dbReference type="GO" id="GO:0006606">
    <property type="term" value="P:protein import into nucleus"/>
    <property type="evidence" value="ECO:0007669"/>
    <property type="project" value="InterPro"/>
</dbReference>
<dbReference type="InterPro" id="IPR016024">
    <property type="entry name" value="ARM-type_fold"/>
</dbReference>
<evidence type="ECO:0000256" key="1">
    <source>
        <dbReference type="ARBA" id="ARBA00004496"/>
    </source>
</evidence>
<dbReference type="EMBL" id="QKKF02016871">
    <property type="protein sequence ID" value="RZF41278.1"/>
    <property type="molecule type" value="Genomic_DNA"/>
</dbReference>
<dbReference type="SMR" id="A0A482X707"/>
<evidence type="ECO:0000256" key="4">
    <source>
        <dbReference type="ARBA" id="ARBA00022737"/>
    </source>
</evidence>
<comment type="caution">
    <text evidence="7">The sequence shown here is derived from an EMBL/GenBank/DDBJ whole genome shotgun (WGS) entry which is preliminary data.</text>
</comment>
<keyword evidence="4" id="KW-0677">Repeat</keyword>
<keyword evidence="2" id="KW-0813">Transport</keyword>
<gene>
    <name evidence="7" type="ORF">LSTR_LSTR016852</name>
</gene>
<protein>
    <recommendedName>
        <fullName evidence="9">Condensin complex subunit 1 C-terminal domain-containing protein</fullName>
    </recommendedName>
</protein>
<dbReference type="STRING" id="195883.A0A482X707"/>
<name>A0A482X707_LAOST</name>
<feature type="region of interest" description="Disordered" evidence="6">
    <location>
        <begin position="1"/>
        <end position="26"/>
    </location>
</feature>
<dbReference type="Proteomes" id="UP000291343">
    <property type="component" value="Unassembled WGS sequence"/>
</dbReference>
<evidence type="ECO:0000313" key="8">
    <source>
        <dbReference type="Proteomes" id="UP000291343"/>
    </source>
</evidence>
<accession>A0A482X707</accession>
<feature type="compositionally biased region" description="Gly residues" evidence="6">
    <location>
        <begin position="1"/>
        <end position="11"/>
    </location>
</feature>
<dbReference type="AlphaFoldDB" id="A0A482X707"/>
<evidence type="ECO:0008006" key="9">
    <source>
        <dbReference type="Google" id="ProtNLM"/>
    </source>
</evidence>
<evidence type="ECO:0000256" key="2">
    <source>
        <dbReference type="ARBA" id="ARBA00022448"/>
    </source>
</evidence>
<proteinExistence type="predicted"/>
<dbReference type="SUPFAM" id="SSF48371">
    <property type="entry name" value="ARM repeat"/>
    <property type="match status" value="1"/>
</dbReference>
<evidence type="ECO:0000313" key="7">
    <source>
        <dbReference type="EMBL" id="RZF41278.1"/>
    </source>
</evidence>
<dbReference type="PANTHER" id="PTHR10527">
    <property type="entry name" value="IMPORTIN BETA"/>
    <property type="match status" value="1"/>
</dbReference>
<dbReference type="InterPro" id="IPR011989">
    <property type="entry name" value="ARM-like"/>
</dbReference>
<keyword evidence="3" id="KW-0963">Cytoplasm</keyword>
<dbReference type="GO" id="GO:0005737">
    <property type="term" value="C:cytoplasm"/>
    <property type="evidence" value="ECO:0007669"/>
    <property type="project" value="UniProtKB-SubCell"/>
</dbReference>
<evidence type="ECO:0000256" key="3">
    <source>
        <dbReference type="ARBA" id="ARBA00022490"/>
    </source>
</evidence>
<evidence type="ECO:0000256" key="6">
    <source>
        <dbReference type="SAM" id="MobiDB-lite"/>
    </source>
</evidence>